<proteinExistence type="predicted"/>
<keyword evidence="5" id="KW-1185">Reference proteome</keyword>
<comment type="caution">
    <text evidence="4">The sequence shown here is derived from an EMBL/GenBank/DDBJ whole genome shotgun (WGS) entry which is preliminary data.</text>
</comment>
<gene>
    <name evidence="4" type="ORF">JOC47_000397</name>
</gene>
<name>A0A938XU19_9FIRM</name>
<dbReference type="Proteomes" id="UP000774000">
    <property type="component" value="Unassembled WGS sequence"/>
</dbReference>
<evidence type="ECO:0000259" key="3">
    <source>
        <dbReference type="Pfam" id="PF26347"/>
    </source>
</evidence>
<evidence type="ECO:0000313" key="5">
    <source>
        <dbReference type="Proteomes" id="UP000774000"/>
    </source>
</evidence>
<accession>A0A938XU19</accession>
<dbReference type="InterPro" id="IPR058620">
    <property type="entry name" value="YtrI_C"/>
</dbReference>
<feature type="coiled-coil region" evidence="1">
    <location>
        <begin position="39"/>
        <end position="66"/>
    </location>
</feature>
<feature type="domain" description="Sporulation membrane protein YtrI C-terminal" evidence="3">
    <location>
        <begin position="76"/>
        <end position="149"/>
    </location>
</feature>
<keyword evidence="1" id="KW-0175">Coiled coil</keyword>
<dbReference type="RefSeq" id="WP_204700300.1">
    <property type="nucleotide sequence ID" value="NZ_JAFBDQ010000002.1"/>
</dbReference>
<keyword evidence="2" id="KW-0812">Transmembrane</keyword>
<organism evidence="4 5">
    <name type="scientific">Halanaerobacter jeridensis</name>
    <dbReference type="NCBI Taxonomy" id="706427"/>
    <lineage>
        <taxon>Bacteria</taxon>
        <taxon>Bacillati</taxon>
        <taxon>Bacillota</taxon>
        <taxon>Clostridia</taxon>
        <taxon>Halanaerobiales</taxon>
        <taxon>Halobacteroidaceae</taxon>
        <taxon>Halanaerobacter</taxon>
    </lineage>
</organism>
<dbReference type="EMBL" id="JAFBDQ010000002">
    <property type="protein sequence ID" value="MBM7555572.1"/>
    <property type="molecule type" value="Genomic_DNA"/>
</dbReference>
<evidence type="ECO:0000256" key="1">
    <source>
        <dbReference type="SAM" id="Coils"/>
    </source>
</evidence>
<sequence length="158" mass="18329">MSFNFLTLTKSQILIICTAFILGIILGSSIINLIIGLQLDQLLYEKKKLIAQVNNQQTKLNKLEKSLAQRKKPVIQNIKIEIETKLDKHTQQNLEEEIFNLLNSLIGREISKVDTQLLGTTLENRIIKTENENFKLNLQWIIIHPTARFRFTTQEEKN</sequence>
<protein>
    <submittedName>
        <fullName evidence="4">PurR-regulated permease PerM</fullName>
    </submittedName>
</protein>
<dbReference type="AlphaFoldDB" id="A0A938XU19"/>
<keyword evidence="2" id="KW-1133">Transmembrane helix</keyword>
<evidence type="ECO:0000313" key="4">
    <source>
        <dbReference type="EMBL" id="MBM7555572.1"/>
    </source>
</evidence>
<reference evidence="4" key="1">
    <citation type="submission" date="2021-01" db="EMBL/GenBank/DDBJ databases">
        <title>Genomic Encyclopedia of Type Strains, Phase IV (KMG-IV): sequencing the most valuable type-strain genomes for metagenomic binning, comparative biology and taxonomic classification.</title>
        <authorList>
            <person name="Goeker M."/>
        </authorList>
    </citation>
    <scope>NUCLEOTIDE SEQUENCE</scope>
    <source>
        <strain evidence="4">DSM 23230</strain>
    </source>
</reference>
<dbReference type="Pfam" id="PF26347">
    <property type="entry name" value="YtrI_sporulation"/>
    <property type="match status" value="1"/>
</dbReference>
<evidence type="ECO:0000256" key="2">
    <source>
        <dbReference type="SAM" id="Phobius"/>
    </source>
</evidence>
<feature type="transmembrane region" description="Helical" evidence="2">
    <location>
        <begin position="12"/>
        <end position="37"/>
    </location>
</feature>
<keyword evidence="2" id="KW-0472">Membrane</keyword>